<feature type="region of interest" description="Disordered" evidence="5">
    <location>
        <begin position="570"/>
        <end position="606"/>
    </location>
</feature>
<dbReference type="EMBL" id="ML213647">
    <property type="protein sequence ID" value="TFK33492.1"/>
    <property type="molecule type" value="Genomic_DNA"/>
</dbReference>
<dbReference type="AlphaFoldDB" id="A0A5C3LLE0"/>
<evidence type="ECO:0000313" key="7">
    <source>
        <dbReference type="EMBL" id="TFK33492.1"/>
    </source>
</evidence>
<dbReference type="SUPFAM" id="SSF53720">
    <property type="entry name" value="ALDH-like"/>
    <property type="match status" value="1"/>
</dbReference>
<sequence length="623" mass="68421">MNTKSSNMATSKHTDIDLFDLVPYTSLEEIEKIHASLYATFRSHLTIPIAFRIHQLHQLARMAQENAPLFAKAVYLDLGRPEQEAYMAEIGPIVQRSLICARDVREWVGVREDEEGGEGGGEKVYGHSLEDRVQEWQRSWKPRVRREARGVACVISPWNYPMMLSLQPLYGAIAAGCCVLIKLSEIAPHYASLLSKLLPRYLDERAYKVVLGEVKEVERVLELKWDSIFYTGNSRIARLIAAAAAKHLTPCTLELGGKSPVILDENLAFFKEDGKMGGAVERAARRVLWGKINNAGQICVTPDYVLCPRSLLPLFLPALRKTLATFFPDGALNSNSFSRVVSLTHWNRLKDLLRRSEGEIVAGGGMLEPGFDQEGAEKGNRTQRGGKLEPTVVIVKEGDSLLEGEIFGPILPILVVDDVDHAIQYINSKPHPLVLYMFTEDEQTKERILNNTTSGNVCINDTFQQMAVNELPFGGVGESGYGRQVLKNSFDLFTYERAVVDVPKDAEPVISARYPPYTTKSFSIMASSAFLPIPESSPPPERAVNSRGVVGGNGHAAHPKNEHGLRGLFHRNGHTHTDDHTHAHHNALTGAPGDKHQGLGGSAVGNVSGAGGGASVAMGNMHM</sequence>
<dbReference type="PANTHER" id="PTHR43570">
    <property type="entry name" value="ALDEHYDE DEHYDROGENASE"/>
    <property type="match status" value="1"/>
</dbReference>
<dbReference type="GO" id="GO:0005737">
    <property type="term" value="C:cytoplasm"/>
    <property type="evidence" value="ECO:0007669"/>
    <property type="project" value="TreeGrafter"/>
</dbReference>
<gene>
    <name evidence="7" type="ORF">BDQ12DRAFT_691040</name>
</gene>
<keyword evidence="2 4" id="KW-0560">Oxidoreductase</keyword>
<organism evidence="7 8">
    <name type="scientific">Crucibulum laeve</name>
    <dbReference type="NCBI Taxonomy" id="68775"/>
    <lineage>
        <taxon>Eukaryota</taxon>
        <taxon>Fungi</taxon>
        <taxon>Dikarya</taxon>
        <taxon>Basidiomycota</taxon>
        <taxon>Agaricomycotina</taxon>
        <taxon>Agaricomycetes</taxon>
        <taxon>Agaricomycetidae</taxon>
        <taxon>Agaricales</taxon>
        <taxon>Agaricineae</taxon>
        <taxon>Nidulariaceae</taxon>
        <taxon>Crucibulum</taxon>
    </lineage>
</organism>
<feature type="domain" description="Aldehyde dehydrogenase" evidence="6">
    <location>
        <begin position="14"/>
        <end position="498"/>
    </location>
</feature>
<evidence type="ECO:0000256" key="2">
    <source>
        <dbReference type="ARBA" id="ARBA00023002"/>
    </source>
</evidence>
<dbReference type="STRING" id="68775.A0A5C3LLE0"/>
<evidence type="ECO:0000256" key="4">
    <source>
        <dbReference type="RuleBase" id="RU003345"/>
    </source>
</evidence>
<dbReference type="InterPro" id="IPR016162">
    <property type="entry name" value="Ald_DH_N"/>
</dbReference>
<dbReference type="InterPro" id="IPR016163">
    <property type="entry name" value="Ald_DH_C"/>
</dbReference>
<dbReference type="GO" id="GO:0004029">
    <property type="term" value="F:aldehyde dehydrogenase (NAD+) activity"/>
    <property type="evidence" value="ECO:0007669"/>
    <property type="project" value="TreeGrafter"/>
</dbReference>
<evidence type="ECO:0000256" key="5">
    <source>
        <dbReference type="SAM" id="MobiDB-lite"/>
    </source>
</evidence>
<feature type="active site" evidence="3">
    <location>
        <position position="254"/>
    </location>
</feature>
<dbReference type="Gene3D" id="3.40.605.10">
    <property type="entry name" value="Aldehyde Dehydrogenase, Chain A, domain 1"/>
    <property type="match status" value="1"/>
</dbReference>
<dbReference type="Proteomes" id="UP000308652">
    <property type="component" value="Unassembled WGS sequence"/>
</dbReference>
<evidence type="ECO:0000313" key="8">
    <source>
        <dbReference type="Proteomes" id="UP000308652"/>
    </source>
</evidence>
<dbReference type="PANTHER" id="PTHR43570:SF16">
    <property type="entry name" value="ALDEHYDE DEHYDROGENASE TYPE III, ISOFORM Q"/>
    <property type="match status" value="1"/>
</dbReference>
<dbReference type="GO" id="GO:0006081">
    <property type="term" value="P:aldehyde metabolic process"/>
    <property type="evidence" value="ECO:0007669"/>
    <property type="project" value="InterPro"/>
</dbReference>
<protein>
    <submittedName>
        <fullName evidence="7">Aldehyde/histidinol dehydrogenase</fullName>
    </submittedName>
</protein>
<dbReference type="InterPro" id="IPR016161">
    <property type="entry name" value="Ald_DH/histidinol_DH"/>
</dbReference>
<reference evidence="7 8" key="1">
    <citation type="journal article" date="2019" name="Nat. Ecol. Evol.">
        <title>Megaphylogeny resolves global patterns of mushroom evolution.</title>
        <authorList>
            <person name="Varga T."/>
            <person name="Krizsan K."/>
            <person name="Foldi C."/>
            <person name="Dima B."/>
            <person name="Sanchez-Garcia M."/>
            <person name="Sanchez-Ramirez S."/>
            <person name="Szollosi G.J."/>
            <person name="Szarkandi J.G."/>
            <person name="Papp V."/>
            <person name="Albert L."/>
            <person name="Andreopoulos W."/>
            <person name="Angelini C."/>
            <person name="Antonin V."/>
            <person name="Barry K.W."/>
            <person name="Bougher N.L."/>
            <person name="Buchanan P."/>
            <person name="Buyck B."/>
            <person name="Bense V."/>
            <person name="Catcheside P."/>
            <person name="Chovatia M."/>
            <person name="Cooper J."/>
            <person name="Damon W."/>
            <person name="Desjardin D."/>
            <person name="Finy P."/>
            <person name="Geml J."/>
            <person name="Haridas S."/>
            <person name="Hughes K."/>
            <person name="Justo A."/>
            <person name="Karasinski D."/>
            <person name="Kautmanova I."/>
            <person name="Kiss B."/>
            <person name="Kocsube S."/>
            <person name="Kotiranta H."/>
            <person name="LaButti K.M."/>
            <person name="Lechner B.E."/>
            <person name="Liimatainen K."/>
            <person name="Lipzen A."/>
            <person name="Lukacs Z."/>
            <person name="Mihaltcheva S."/>
            <person name="Morgado L.N."/>
            <person name="Niskanen T."/>
            <person name="Noordeloos M.E."/>
            <person name="Ohm R.A."/>
            <person name="Ortiz-Santana B."/>
            <person name="Ovrebo C."/>
            <person name="Racz N."/>
            <person name="Riley R."/>
            <person name="Savchenko A."/>
            <person name="Shiryaev A."/>
            <person name="Soop K."/>
            <person name="Spirin V."/>
            <person name="Szebenyi C."/>
            <person name="Tomsovsky M."/>
            <person name="Tulloss R.E."/>
            <person name="Uehling J."/>
            <person name="Grigoriev I.V."/>
            <person name="Vagvolgyi C."/>
            <person name="Papp T."/>
            <person name="Martin F.M."/>
            <person name="Miettinen O."/>
            <person name="Hibbett D.S."/>
            <person name="Nagy L.G."/>
        </authorList>
    </citation>
    <scope>NUCLEOTIDE SEQUENCE [LARGE SCALE GENOMIC DNA]</scope>
    <source>
        <strain evidence="7 8">CBS 166.37</strain>
    </source>
</reference>
<dbReference type="InterPro" id="IPR012394">
    <property type="entry name" value="Aldehyde_DH_NAD(P)"/>
</dbReference>
<evidence type="ECO:0000259" key="6">
    <source>
        <dbReference type="Pfam" id="PF00171"/>
    </source>
</evidence>
<dbReference type="Gene3D" id="3.40.309.10">
    <property type="entry name" value="Aldehyde Dehydrogenase, Chain A, domain 2"/>
    <property type="match status" value="1"/>
</dbReference>
<evidence type="ECO:0000256" key="1">
    <source>
        <dbReference type="ARBA" id="ARBA00009986"/>
    </source>
</evidence>
<dbReference type="PROSITE" id="PS00687">
    <property type="entry name" value="ALDEHYDE_DEHYDR_GLU"/>
    <property type="match status" value="1"/>
</dbReference>
<evidence type="ECO:0000256" key="3">
    <source>
        <dbReference type="PROSITE-ProRule" id="PRU10007"/>
    </source>
</evidence>
<name>A0A5C3LLE0_9AGAR</name>
<proteinExistence type="inferred from homology"/>
<dbReference type="InterPro" id="IPR029510">
    <property type="entry name" value="Ald_DH_CS_GLU"/>
</dbReference>
<accession>A0A5C3LLE0</accession>
<keyword evidence="8" id="KW-1185">Reference proteome</keyword>
<comment type="similarity">
    <text evidence="1 4">Belongs to the aldehyde dehydrogenase family.</text>
</comment>
<dbReference type="OrthoDB" id="440325at2759"/>
<dbReference type="InterPro" id="IPR015590">
    <property type="entry name" value="Aldehyde_DH_dom"/>
</dbReference>
<dbReference type="Pfam" id="PF00171">
    <property type="entry name" value="Aldedh"/>
    <property type="match status" value="1"/>
</dbReference>